<protein>
    <submittedName>
        <fullName evidence="1">Uncharacterized protein</fullName>
    </submittedName>
</protein>
<evidence type="ECO:0000313" key="2">
    <source>
        <dbReference type="Proteomes" id="UP000814140"/>
    </source>
</evidence>
<comment type="caution">
    <text evidence="1">The sequence shown here is derived from an EMBL/GenBank/DDBJ whole genome shotgun (WGS) entry which is preliminary data.</text>
</comment>
<proteinExistence type="predicted"/>
<name>A0ACB8T589_9AGAM</name>
<gene>
    <name evidence="1" type="ORF">BV25DRAFT_374031</name>
</gene>
<reference evidence="1" key="1">
    <citation type="submission" date="2021-03" db="EMBL/GenBank/DDBJ databases">
        <authorList>
            <consortium name="DOE Joint Genome Institute"/>
            <person name="Ahrendt S."/>
            <person name="Looney B.P."/>
            <person name="Miyauchi S."/>
            <person name="Morin E."/>
            <person name="Drula E."/>
            <person name="Courty P.E."/>
            <person name="Chicoki N."/>
            <person name="Fauchery L."/>
            <person name="Kohler A."/>
            <person name="Kuo A."/>
            <person name="Labutti K."/>
            <person name="Pangilinan J."/>
            <person name="Lipzen A."/>
            <person name="Riley R."/>
            <person name="Andreopoulos W."/>
            <person name="He G."/>
            <person name="Johnson J."/>
            <person name="Barry K.W."/>
            <person name="Grigoriev I.V."/>
            <person name="Nagy L."/>
            <person name="Hibbett D."/>
            <person name="Henrissat B."/>
            <person name="Matheny P.B."/>
            <person name="Labbe J."/>
            <person name="Martin F."/>
        </authorList>
    </citation>
    <scope>NUCLEOTIDE SEQUENCE</scope>
    <source>
        <strain evidence="1">HHB10654</strain>
    </source>
</reference>
<keyword evidence="2" id="KW-1185">Reference proteome</keyword>
<evidence type="ECO:0000313" key="1">
    <source>
        <dbReference type="EMBL" id="KAI0063934.1"/>
    </source>
</evidence>
<dbReference type="EMBL" id="MU277201">
    <property type="protein sequence ID" value="KAI0063934.1"/>
    <property type="molecule type" value="Genomic_DNA"/>
</dbReference>
<dbReference type="Proteomes" id="UP000814140">
    <property type="component" value="Unassembled WGS sequence"/>
</dbReference>
<reference evidence="1" key="2">
    <citation type="journal article" date="2022" name="New Phytol.">
        <title>Evolutionary transition to the ectomycorrhizal habit in the genomes of a hyperdiverse lineage of mushroom-forming fungi.</title>
        <authorList>
            <person name="Looney B."/>
            <person name="Miyauchi S."/>
            <person name="Morin E."/>
            <person name="Drula E."/>
            <person name="Courty P.E."/>
            <person name="Kohler A."/>
            <person name="Kuo A."/>
            <person name="LaButti K."/>
            <person name="Pangilinan J."/>
            <person name="Lipzen A."/>
            <person name="Riley R."/>
            <person name="Andreopoulos W."/>
            <person name="He G."/>
            <person name="Johnson J."/>
            <person name="Nolan M."/>
            <person name="Tritt A."/>
            <person name="Barry K.W."/>
            <person name="Grigoriev I.V."/>
            <person name="Nagy L.G."/>
            <person name="Hibbett D."/>
            <person name="Henrissat B."/>
            <person name="Matheny P.B."/>
            <person name="Labbe J."/>
            <person name="Martin F.M."/>
        </authorList>
    </citation>
    <scope>NUCLEOTIDE SEQUENCE</scope>
    <source>
        <strain evidence="1">HHB10654</strain>
    </source>
</reference>
<accession>A0ACB8T589</accession>
<sequence>MTARGHILRFPDDIILEILANLEGKSLLTCSTTCHRLYTLISESVLLQYKIELAACGEVDGSPLLDVAEEMRRLRLYDAAWRRLEWTGHTGLLHLADRHPPSMAAAGALAFYSTTVSHHQSLTILQHVSSKLRGVHEQHVVTPVGVGYNSLIDPSQDLLAYMPRPNPPSAPRLCHGSPAHAIHRPAPLTTHCSRPVRRDGRAHPHRGVRRLHPRGSVHTCEHRRRVL</sequence>
<organism evidence="1 2">
    <name type="scientific">Artomyces pyxidatus</name>
    <dbReference type="NCBI Taxonomy" id="48021"/>
    <lineage>
        <taxon>Eukaryota</taxon>
        <taxon>Fungi</taxon>
        <taxon>Dikarya</taxon>
        <taxon>Basidiomycota</taxon>
        <taxon>Agaricomycotina</taxon>
        <taxon>Agaricomycetes</taxon>
        <taxon>Russulales</taxon>
        <taxon>Auriscalpiaceae</taxon>
        <taxon>Artomyces</taxon>
    </lineage>
</organism>